<dbReference type="RefSeq" id="WP_030198310.1">
    <property type="nucleotide sequence ID" value="NZ_BMNZ01000002.1"/>
</dbReference>
<dbReference type="EMBL" id="BMNZ01000002">
    <property type="protein sequence ID" value="GGM88557.1"/>
    <property type="molecule type" value="Genomic_DNA"/>
</dbReference>
<gene>
    <name evidence="1" type="ORF">GCM10009721_12050</name>
</gene>
<accession>A0ABQ2HRE8</accession>
<keyword evidence="2" id="KW-1185">Reference proteome</keyword>
<evidence type="ECO:0000313" key="2">
    <source>
        <dbReference type="Proteomes" id="UP000623461"/>
    </source>
</evidence>
<dbReference type="Proteomes" id="UP000623461">
    <property type="component" value="Unassembled WGS sequence"/>
</dbReference>
<name>A0ABQ2HRE8_9MICO</name>
<evidence type="ECO:0000313" key="1">
    <source>
        <dbReference type="EMBL" id="GGM88557.1"/>
    </source>
</evidence>
<reference evidence="2" key="1">
    <citation type="journal article" date="2019" name="Int. J. Syst. Evol. Microbiol.">
        <title>The Global Catalogue of Microorganisms (GCM) 10K type strain sequencing project: providing services to taxonomists for standard genome sequencing and annotation.</title>
        <authorList>
            <consortium name="The Broad Institute Genomics Platform"/>
            <consortium name="The Broad Institute Genome Sequencing Center for Infectious Disease"/>
            <person name="Wu L."/>
            <person name="Ma J."/>
        </authorList>
    </citation>
    <scope>NUCLEOTIDE SEQUENCE [LARGE SCALE GENOMIC DNA]</scope>
    <source>
        <strain evidence="2">JCM 1365</strain>
    </source>
</reference>
<sequence length="92" mass="9714">MYLLPLTLRPGPLASPETSAAEAGELLTAAITRMPFVEHARAQARADRIDIGVFVTAKDPAHALARLVALHSAVDALGGDPPWWVPDPAGRP</sequence>
<protein>
    <submittedName>
        <fullName evidence="1">Uncharacterized protein</fullName>
    </submittedName>
</protein>
<proteinExistence type="predicted"/>
<comment type="caution">
    <text evidence="1">The sequence shown here is derived from an EMBL/GenBank/DDBJ whole genome shotgun (WGS) entry which is preliminary data.</text>
</comment>
<organism evidence="1 2">
    <name type="scientific">Terrabacter tumescens</name>
    <dbReference type="NCBI Taxonomy" id="60443"/>
    <lineage>
        <taxon>Bacteria</taxon>
        <taxon>Bacillati</taxon>
        <taxon>Actinomycetota</taxon>
        <taxon>Actinomycetes</taxon>
        <taxon>Micrococcales</taxon>
        <taxon>Intrasporangiaceae</taxon>
        <taxon>Terrabacter</taxon>
    </lineage>
</organism>